<protein>
    <submittedName>
        <fullName evidence="2">Uncharacterized protein</fullName>
    </submittedName>
</protein>
<reference evidence="2 3" key="1">
    <citation type="journal article" date="2011" name="Proc. Natl. Acad. Sci. U.S.A.">
        <title>Distant Mimivirus relative with a larger genome highlights the fundamental features of Megaviridae.</title>
        <authorList>
            <person name="Arslan D."/>
            <person name="Legendre M."/>
            <person name="Seltzer V."/>
            <person name="Abergel C."/>
            <person name="Claverie J.M."/>
        </authorList>
    </citation>
    <scope>NUCLEOTIDE SEQUENCE [LARGE SCALE GENOMIC DNA]</scope>
    <source>
        <strain evidence="2">Claverie Las Cruses</strain>
    </source>
</reference>
<dbReference type="Proteomes" id="UP000202558">
    <property type="component" value="Segment"/>
</dbReference>
<gene>
    <name evidence="2" type="primary">mchi_591</name>
</gene>
<evidence type="ECO:0000313" key="2">
    <source>
        <dbReference type="EMBL" id="AEQ32771.1"/>
    </source>
</evidence>
<feature type="transmembrane region" description="Helical" evidence="1">
    <location>
        <begin position="6"/>
        <end position="24"/>
    </location>
</feature>
<dbReference type="OrthoDB" id="38749at10239"/>
<organism evidence="2 3">
    <name type="scientific">Megavirus chiliensis</name>
    <dbReference type="NCBI Taxonomy" id="1094892"/>
    <lineage>
        <taxon>Viruses</taxon>
        <taxon>Varidnaviria</taxon>
        <taxon>Bamfordvirae</taxon>
        <taxon>Nucleocytoviricota</taxon>
        <taxon>Megaviricetes</taxon>
        <taxon>Imitervirales</taxon>
        <taxon>Mimiviridae</taxon>
        <taxon>Megamimivirinae</taxon>
        <taxon>Megavirus</taxon>
        <taxon>Megavirus chilense</taxon>
    </lineage>
</organism>
<sequence>MVKVEIFYIILGLFLGFFIIYITTPAPKVILKYPTIENIQSTTYVDNNGNCYKYYAQEIACPTNNKNPLLSNNIQNLNPNVNRYRDNTVSNTNNMNTTGISNYPVSQNTTGISNYPISQNTTGISNYPISQNTTGISNYPISQNTTGISNYPVSQNNISRSTLDNYYSNQYY</sequence>
<proteinExistence type="predicted"/>
<accession>G5CQ67</accession>
<keyword evidence="1" id="KW-0472">Membrane</keyword>
<dbReference type="EMBL" id="JN258408">
    <property type="protein sequence ID" value="AEQ32771.1"/>
    <property type="molecule type" value="Genomic_DNA"/>
</dbReference>
<evidence type="ECO:0000313" key="3">
    <source>
        <dbReference type="Proteomes" id="UP000202558"/>
    </source>
</evidence>
<name>G5CQ67_9VIRU</name>
<dbReference type="KEGG" id="vg:11257471"/>
<keyword evidence="3" id="KW-1185">Reference proteome</keyword>
<keyword evidence="1" id="KW-0812">Transmembrane</keyword>
<evidence type="ECO:0000256" key="1">
    <source>
        <dbReference type="SAM" id="Phobius"/>
    </source>
</evidence>
<keyword evidence="1" id="KW-1133">Transmembrane helix</keyword>